<dbReference type="InterPro" id="IPR016032">
    <property type="entry name" value="Sig_transdc_resp-reg_C-effctor"/>
</dbReference>
<accession>A0A7H9FQF2</accession>
<dbReference type="Proteomes" id="UP000512043">
    <property type="component" value="Chromosome"/>
</dbReference>
<evidence type="ECO:0000256" key="1">
    <source>
        <dbReference type="ARBA" id="ARBA00023125"/>
    </source>
</evidence>
<dbReference type="EMBL" id="CP055538">
    <property type="protein sequence ID" value="QLO13087.1"/>
    <property type="molecule type" value="Genomic_DNA"/>
</dbReference>
<dbReference type="Gene3D" id="1.10.10.10">
    <property type="entry name" value="Winged helix-like DNA-binding domain superfamily/Winged helix DNA-binding domain"/>
    <property type="match status" value="1"/>
</dbReference>
<dbReference type="GO" id="GO:0006355">
    <property type="term" value="P:regulation of DNA-templated transcription"/>
    <property type="evidence" value="ECO:0007669"/>
    <property type="project" value="InterPro"/>
</dbReference>
<dbReference type="InterPro" id="IPR000792">
    <property type="entry name" value="Tscrpt_reg_LuxR_C"/>
</dbReference>
<organism evidence="3 5">
    <name type="scientific">Citrobacter freundii</name>
    <dbReference type="NCBI Taxonomy" id="546"/>
    <lineage>
        <taxon>Bacteria</taxon>
        <taxon>Pseudomonadati</taxon>
        <taxon>Pseudomonadota</taxon>
        <taxon>Gammaproteobacteria</taxon>
        <taxon>Enterobacterales</taxon>
        <taxon>Enterobacteriaceae</taxon>
        <taxon>Citrobacter</taxon>
        <taxon>Citrobacter freundii complex</taxon>
    </lineage>
</organism>
<dbReference type="Pfam" id="PF00196">
    <property type="entry name" value="GerE"/>
    <property type="match status" value="1"/>
</dbReference>
<dbReference type="EMBL" id="CP056597">
    <property type="protein sequence ID" value="QLY38072.1"/>
    <property type="molecule type" value="Genomic_DNA"/>
</dbReference>
<dbReference type="InterPro" id="IPR036388">
    <property type="entry name" value="WH-like_DNA-bd_sf"/>
</dbReference>
<evidence type="ECO:0000313" key="6">
    <source>
        <dbReference type="Proteomes" id="UP000512043"/>
    </source>
</evidence>
<dbReference type="AlphaFoldDB" id="A0A7H9FQF2"/>
<gene>
    <name evidence="3" type="primary">fimW</name>
    <name evidence="4" type="ORF">HV164_16790</name>
    <name evidence="3" type="ORF">HV183_06325</name>
</gene>
<dbReference type="Proteomes" id="UP000510650">
    <property type="component" value="Chromosome"/>
</dbReference>
<protein>
    <submittedName>
        <fullName evidence="3">Fimbria biosynthesis transcriptional regulator FimW</fullName>
    </submittedName>
</protein>
<proteinExistence type="predicted"/>
<evidence type="ECO:0000259" key="2">
    <source>
        <dbReference type="SMART" id="SM00421"/>
    </source>
</evidence>
<keyword evidence="1" id="KW-0238">DNA-binding</keyword>
<dbReference type="SMART" id="SM00421">
    <property type="entry name" value="HTH_LUXR"/>
    <property type="match status" value="1"/>
</dbReference>
<reference evidence="3" key="2">
    <citation type="journal article" date="2021" name="Microb. Genom.">
        <title>A genomic epidemiological study shows that prevalence of antimicrobial resistance in Enterobacterales is associated with the livestock host, as well as antimicrobial usage.</title>
        <authorList>
            <person name="AbuOun M."/>
            <person name="Jones H."/>
            <person name="Stubberfield E."/>
            <person name="Gilson D."/>
            <person name="Shaw L.P."/>
            <person name="Hubbard A.T.M."/>
            <person name="Chau K.K."/>
            <person name="Sebra R."/>
            <person name="Peto T.E.A."/>
            <person name="Crook D.W."/>
            <person name="Read D.S."/>
            <person name="Gweon H.S."/>
            <person name="Walker A.S."/>
            <person name="Stoesser N."/>
            <person name="Smith R.P."/>
            <person name="Anjum M.F."/>
            <person name="On Behalf Of The Rehab Consortium."/>
        </authorList>
    </citation>
    <scope>NUCLEOTIDE SEQUENCE</scope>
    <source>
        <strain evidence="4">RHBSTW-00334</strain>
        <strain evidence="3">RHBSTW-00398</strain>
    </source>
</reference>
<evidence type="ECO:0000313" key="4">
    <source>
        <dbReference type="EMBL" id="QLY38072.1"/>
    </source>
</evidence>
<feature type="domain" description="HTH luxR-type" evidence="2">
    <location>
        <begin position="131"/>
        <end position="188"/>
    </location>
</feature>
<evidence type="ECO:0000313" key="5">
    <source>
        <dbReference type="Proteomes" id="UP000510650"/>
    </source>
</evidence>
<reference evidence="5 6" key="1">
    <citation type="submission" date="2020-06" db="EMBL/GenBank/DDBJ databases">
        <title>REHAB project genomes.</title>
        <authorList>
            <person name="Shaw L.P."/>
        </authorList>
    </citation>
    <scope>NUCLEOTIDE SEQUENCE [LARGE SCALE GENOMIC DNA]</scope>
    <source>
        <strain evidence="6">RHBSTW-00334</strain>
        <strain evidence="5">RHBSTW-00398</strain>
    </source>
</reference>
<name>A0A7H9FQF2_CITFR</name>
<sequence>MLSIAIKDENSHFEHGLKIIITRLTNQWRQEICFLPVDDIDRADIAFLSLDEEWLSAGCYEIPRHTRHQHRVIICSKCDKDKLMFRPCLYMLPLIYREDDVEEIGKKMVLILQKRALRSSVPATICHYCTTRNFSIAERQFLMFLASGYTSAETAQLLALSEVEAKVTRRSIMRKLQVKNEQQFLRYIRVNLSFLQN</sequence>
<dbReference type="SUPFAM" id="SSF46894">
    <property type="entry name" value="C-terminal effector domain of the bipartite response regulators"/>
    <property type="match status" value="1"/>
</dbReference>
<evidence type="ECO:0000313" key="3">
    <source>
        <dbReference type="EMBL" id="QLO13087.1"/>
    </source>
</evidence>
<dbReference type="NCBIfam" id="NF011748">
    <property type="entry name" value="PRK15201.1"/>
    <property type="match status" value="1"/>
</dbReference>
<dbReference type="GO" id="GO:0003677">
    <property type="term" value="F:DNA binding"/>
    <property type="evidence" value="ECO:0007669"/>
    <property type="project" value="UniProtKB-KW"/>
</dbReference>
<dbReference type="RefSeq" id="WP_115259165.1">
    <property type="nucleotide sequence ID" value="NZ_CP055538.1"/>
</dbReference>